<reference evidence="2 3" key="1">
    <citation type="submission" date="2021-08" db="EMBL/GenBank/DDBJ databases">
        <authorList>
            <person name="Peeters C."/>
        </authorList>
    </citation>
    <scope>NUCLEOTIDE SEQUENCE [LARGE SCALE GENOMIC DNA]</scope>
    <source>
        <strain evidence="2 3">LMG 23992</strain>
    </source>
</reference>
<feature type="region of interest" description="Disordered" evidence="1">
    <location>
        <begin position="139"/>
        <end position="163"/>
    </location>
</feature>
<protein>
    <recommendedName>
        <fullName evidence="4">DUF3318 domain-containing protein</fullName>
    </recommendedName>
</protein>
<keyword evidence="3" id="KW-1185">Reference proteome</keyword>
<comment type="caution">
    <text evidence="2">The sequence shown here is derived from an EMBL/GenBank/DDBJ whole genome shotgun (WGS) entry which is preliminary data.</text>
</comment>
<evidence type="ECO:0008006" key="4">
    <source>
        <dbReference type="Google" id="ProtNLM"/>
    </source>
</evidence>
<dbReference type="InterPro" id="IPR021751">
    <property type="entry name" value="DUF3318"/>
</dbReference>
<sequence>MNTPESAPGAGKPPRREHLRPVRYAREVRLPLDVRKELLLTRAELERHDLLKALHEVRGGARRLGSFANWLPRAVRPGSWMKVLGLAHDYPLLSTAVTLALPLLRRTPLLRWTWKASKLGVAAGAAYWAYNTWRQAKSQAVPPADTGPAKAPLDTGFRDPLVR</sequence>
<dbReference type="Pfam" id="PF11780">
    <property type="entry name" value="DUF3318"/>
    <property type="match status" value="1"/>
</dbReference>
<accession>A0ABM8X5R6</accession>
<gene>
    <name evidence="2" type="ORF">LMG23992_02914</name>
</gene>
<dbReference type="RefSeq" id="WP_224080504.1">
    <property type="nucleotide sequence ID" value="NZ_CAJZAI010000006.1"/>
</dbReference>
<name>A0ABM8X5R6_9BURK</name>
<proteinExistence type="predicted"/>
<evidence type="ECO:0000313" key="2">
    <source>
        <dbReference type="EMBL" id="CAG9175272.1"/>
    </source>
</evidence>
<evidence type="ECO:0000313" key="3">
    <source>
        <dbReference type="Proteomes" id="UP000727654"/>
    </source>
</evidence>
<dbReference type="Proteomes" id="UP000727654">
    <property type="component" value="Unassembled WGS sequence"/>
</dbReference>
<organism evidence="2 3">
    <name type="scientific">Cupriavidus laharis</name>
    <dbReference type="NCBI Taxonomy" id="151654"/>
    <lineage>
        <taxon>Bacteria</taxon>
        <taxon>Pseudomonadati</taxon>
        <taxon>Pseudomonadota</taxon>
        <taxon>Betaproteobacteria</taxon>
        <taxon>Burkholderiales</taxon>
        <taxon>Burkholderiaceae</taxon>
        <taxon>Cupriavidus</taxon>
    </lineage>
</organism>
<evidence type="ECO:0000256" key="1">
    <source>
        <dbReference type="SAM" id="MobiDB-lite"/>
    </source>
</evidence>
<dbReference type="EMBL" id="CAJZAI010000006">
    <property type="protein sequence ID" value="CAG9175272.1"/>
    <property type="molecule type" value="Genomic_DNA"/>
</dbReference>